<proteinExistence type="predicted"/>
<dbReference type="AlphaFoldDB" id="A0A9D1D246"/>
<organism evidence="1 2">
    <name type="scientific">Candidatus Limivivens merdigallinarum</name>
    <dbReference type="NCBI Taxonomy" id="2840859"/>
    <lineage>
        <taxon>Bacteria</taxon>
        <taxon>Bacillati</taxon>
        <taxon>Bacillota</taxon>
        <taxon>Clostridia</taxon>
        <taxon>Lachnospirales</taxon>
        <taxon>Lachnospiraceae</taxon>
        <taxon>Lachnospiraceae incertae sedis</taxon>
        <taxon>Candidatus Limivivens</taxon>
    </lineage>
</organism>
<dbReference type="Proteomes" id="UP000886886">
    <property type="component" value="Unassembled WGS sequence"/>
</dbReference>
<evidence type="ECO:0000313" key="2">
    <source>
        <dbReference type="Proteomes" id="UP000886886"/>
    </source>
</evidence>
<reference evidence="1" key="2">
    <citation type="journal article" date="2021" name="PeerJ">
        <title>Extensive microbial diversity within the chicken gut microbiome revealed by metagenomics and culture.</title>
        <authorList>
            <person name="Gilroy R."/>
            <person name="Ravi A."/>
            <person name="Getino M."/>
            <person name="Pursley I."/>
            <person name="Horton D.L."/>
            <person name="Alikhan N.F."/>
            <person name="Baker D."/>
            <person name="Gharbi K."/>
            <person name="Hall N."/>
            <person name="Watson M."/>
            <person name="Adriaenssens E.M."/>
            <person name="Foster-Nyarko E."/>
            <person name="Jarju S."/>
            <person name="Secka A."/>
            <person name="Antonio M."/>
            <person name="Oren A."/>
            <person name="Chaudhuri R.R."/>
            <person name="La Ragione R."/>
            <person name="Hildebrand F."/>
            <person name="Pallen M.J."/>
        </authorList>
    </citation>
    <scope>NUCLEOTIDE SEQUENCE</scope>
    <source>
        <strain evidence="1">ChiSjej3B21-11622</strain>
    </source>
</reference>
<protein>
    <submittedName>
        <fullName evidence="1">DNA-packaging protein</fullName>
    </submittedName>
</protein>
<dbReference type="InterPro" id="IPR056951">
    <property type="entry name" value="Phage_connect_2"/>
</dbReference>
<accession>A0A9D1D246</accession>
<dbReference type="Pfam" id="PF24829">
    <property type="entry name" value="Phage_connect_2"/>
    <property type="match status" value="1"/>
</dbReference>
<name>A0A9D1D246_9FIRM</name>
<comment type="caution">
    <text evidence="1">The sequence shown here is derived from an EMBL/GenBank/DDBJ whole genome shotgun (WGS) entry which is preliminary data.</text>
</comment>
<sequence length="94" mass="10373">MADDLIKTLKRYVRTKSPDADGELEDLVNACLKELEIAGVYVTSLSDPLAKNAVKLYCKANYGYDEDAERFRAAYNSLRDAMALSGDYQKKGGG</sequence>
<evidence type="ECO:0000313" key="1">
    <source>
        <dbReference type="EMBL" id="HIQ97792.1"/>
    </source>
</evidence>
<gene>
    <name evidence="1" type="ORF">IAB26_14685</name>
</gene>
<dbReference type="EMBL" id="DVFT01000215">
    <property type="protein sequence ID" value="HIQ97792.1"/>
    <property type="molecule type" value="Genomic_DNA"/>
</dbReference>
<reference evidence="1" key="1">
    <citation type="submission" date="2020-10" db="EMBL/GenBank/DDBJ databases">
        <authorList>
            <person name="Gilroy R."/>
        </authorList>
    </citation>
    <scope>NUCLEOTIDE SEQUENCE</scope>
    <source>
        <strain evidence="1">ChiSjej3B21-11622</strain>
    </source>
</reference>